<dbReference type="EMBL" id="UGPP01000001">
    <property type="protein sequence ID" value="STY70230.1"/>
    <property type="molecule type" value="Genomic_DNA"/>
</dbReference>
<dbReference type="AlphaFoldDB" id="A0A378NPA9"/>
<keyword evidence="1" id="KW-0472">Membrane</keyword>
<sequence length="134" mass="15050">MQSCMIFVPFIGWLVAVIIKFITNYIYYSTLDLKLSFSNGGFPSVHTATIITTTTYIGFYDNFNSPLFILAVTIAFIIMIDATHLRRSIGKHASILNHLTGKADLHEKEGHTYFQVISGAIIGILTGFILYNFF</sequence>
<dbReference type="RefSeq" id="WP_115150946.1">
    <property type="nucleotide sequence ID" value="NZ_UGPP01000001.1"/>
</dbReference>
<dbReference type="InterPro" id="IPR003832">
    <property type="entry name" value="DUF212"/>
</dbReference>
<feature type="transmembrane region" description="Helical" evidence="1">
    <location>
        <begin position="65"/>
        <end position="82"/>
    </location>
</feature>
<feature type="transmembrane region" description="Helical" evidence="1">
    <location>
        <begin position="6"/>
        <end position="28"/>
    </location>
</feature>
<dbReference type="PANTHER" id="PTHR31446:SF29">
    <property type="entry name" value="ACID PHOSPHATASE_VANADIUM-DEPENDENT HALOPEROXIDASE-RELATED PROTEIN"/>
    <property type="match status" value="1"/>
</dbReference>
<dbReference type="Pfam" id="PF02681">
    <property type="entry name" value="DUF212"/>
    <property type="match status" value="1"/>
</dbReference>
<keyword evidence="1" id="KW-0812">Transmembrane</keyword>
<name>A0A378NPA9_9FIRM</name>
<evidence type="ECO:0000313" key="3">
    <source>
        <dbReference type="Proteomes" id="UP000255234"/>
    </source>
</evidence>
<organism evidence="2 3">
    <name type="scientific">Megamonas hypermegale</name>
    <dbReference type="NCBI Taxonomy" id="158847"/>
    <lineage>
        <taxon>Bacteria</taxon>
        <taxon>Bacillati</taxon>
        <taxon>Bacillota</taxon>
        <taxon>Negativicutes</taxon>
        <taxon>Selenomonadales</taxon>
        <taxon>Selenomonadaceae</taxon>
        <taxon>Megamonas</taxon>
    </lineage>
</organism>
<feature type="transmembrane region" description="Helical" evidence="1">
    <location>
        <begin position="112"/>
        <end position="133"/>
    </location>
</feature>
<accession>A0A378NPA9</accession>
<proteinExistence type="predicted"/>
<reference evidence="2 3" key="1">
    <citation type="submission" date="2018-06" db="EMBL/GenBank/DDBJ databases">
        <authorList>
            <consortium name="Pathogen Informatics"/>
            <person name="Doyle S."/>
        </authorList>
    </citation>
    <scope>NUCLEOTIDE SEQUENCE [LARGE SCALE GENOMIC DNA]</scope>
    <source>
        <strain evidence="2 3">NCTC10571</strain>
    </source>
</reference>
<evidence type="ECO:0000313" key="2">
    <source>
        <dbReference type="EMBL" id="STY70230.1"/>
    </source>
</evidence>
<dbReference type="PANTHER" id="PTHR31446">
    <property type="entry name" value="ACID PHOSPHATASE/VANADIUM-DEPENDENT HALOPEROXIDASE-RELATED PROTEIN"/>
    <property type="match status" value="1"/>
</dbReference>
<evidence type="ECO:0000256" key="1">
    <source>
        <dbReference type="SAM" id="Phobius"/>
    </source>
</evidence>
<protein>
    <submittedName>
        <fullName evidence="2">Divergent PAP2 family</fullName>
    </submittedName>
</protein>
<gene>
    <name evidence="2" type="ORF">NCTC10571_00345</name>
</gene>
<feature type="transmembrane region" description="Helical" evidence="1">
    <location>
        <begin position="40"/>
        <end position="59"/>
    </location>
</feature>
<keyword evidence="1" id="KW-1133">Transmembrane helix</keyword>
<dbReference type="Proteomes" id="UP000255234">
    <property type="component" value="Unassembled WGS sequence"/>
</dbReference>